<dbReference type="PANTHER" id="PTHR10704">
    <property type="entry name" value="CARBOHYDRATE SULFOTRANSFERASE"/>
    <property type="match status" value="1"/>
</dbReference>
<dbReference type="GO" id="GO:0001517">
    <property type="term" value="F:N-acetylglucosamine 6-O-sulfotransferase activity"/>
    <property type="evidence" value="ECO:0007669"/>
    <property type="project" value="TreeGrafter"/>
</dbReference>
<dbReference type="Pfam" id="PF00685">
    <property type="entry name" value="Sulfotransfer_1"/>
    <property type="match status" value="1"/>
</dbReference>
<dbReference type="GeneID" id="106175546"/>
<accession>A0A2R2MSC0</accession>
<evidence type="ECO:0000259" key="2">
    <source>
        <dbReference type="Pfam" id="PF00685"/>
    </source>
</evidence>
<dbReference type="InterPro" id="IPR000863">
    <property type="entry name" value="Sulfotransferase_dom"/>
</dbReference>
<dbReference type="AlphaFoldDB" id="A0A2R2MSC0"/>
<dbReference type="InterPro" id="IPR051135">
    <property type="entry name" value="Gal/GlcNAc/GalNAc_ST"/>
</dbReference>
<evidence type="ECO:0000313" key="3">
    <source>
        <dbReference type="Proteomes" id="UP000085678"/>
    </source>
</evidence>
<feature type="compositionally biased region" description="Basic and acidic residues" evidence="1">
    <location>
        <begin position="396"/>
        <end position="419"/>
    </location>
</feature>
<evidence type="ECO:0000313" key="4">
    <source>
        <dbReference type="RefSeq" id="XP_023932892.1"/>
    </source>
</evidence>
<organism evidence="3 4">
    <name type="scientific">Lingula anatina</name>
    <name type="common">Brachiopod</name>
    <name type="synonym">Lingula unguis</name>
    <dbReference type="NCBI Taxonomy" id="7574"/>
    <lineage>
        <taxon>Eukaryota</taxon>
        <taxon>Metazoa</taxon>
        <taxon>Spiralia</taxon>
        <taxon>Lophotrochozoa</taxon>
        <taxon>Brachiopoda</taxon>
        <taxon>Linguliformea</taxon>
        <taxon>Lingulata</taxon>
        <taxon>Lingulida</taxon>
        <taxon>Linguloidea</taxon>
        <taxon>Lingulidae</taxon>
        <taxon>Lingula</taxon>
    </lineage>
</organism>
<dbReference type="GO" id="GO:0006790">
    <property type="term" value="P:sulfur compound metabolic process"/>
    <property type="evidence" value="ECO:0007669"/>
    <property type="project" value="TreeGrafter"/>
</dbReference>
<evidence type="ECO:0000256" key="1">
    <source>
        <dbReference type="SAM" id="MobiDB-lite"/>
    </source>
</evidence>
<dbReference type="InterPro" id="IPR027417">
    <property type="entry name" value="P-loop_NTPase"/>
</dbReference>
<dbReference type="Gene3D" id="3.40.50.300">
    <property type="entry name" value="P-loop containing nucleotide triphosphate hydrolases"/>
    <property type="match status" value="1"/>
</dbReference>
<gene>
    <name evidence="4" type="primary">LOC106175546</name>
</gene>
<dbReference type="PANTHER" id="PTHR10704:SF44">
    <property type="entry name" value="LD35051P-RELATED"/>
    <property type="match status" value="1"/>
</dbReference>
<reference evidence="4" key="1">
    <citation type="submission" date="2025-08" db="UniProtKB">
        <authorList>
            <consortium name="RefSeq"/>
        </authorList>
    </citation>
    <scope>IDENTIFICATION</scope>
    <source>
        <tissue evidence="4">Gonads</tissue>
    </source>
</reference>
<name>A0A2R2MSC0_LINAN</name>
<sequence>MTIRSFCLRLRYMKRLIKLLGIISLFYFLREVSFQIAKSLNLLDPPPPTTGVIILTYQRSGSTFAGELFNRHPKSFYLFEPLWGIYRAMEKEKILNFPDKSMRHTPSWGMEKELLLQITDNLLNCRLKEVPMETLAPGRDESHSFFFNMDHRSMNLKRYRECLVSKKRPEEHQCVPILSKYCNHAKLVALKILRLRMEWLPPLLDKNPGLKVIHLVRDPRGSLFSRMSRRLNICDVNCEANVRCFHMARDLRWRRKMEAIYPGRLIELKYESYAEKPLMELNRIYNFLNIPVPPDVEDWVQENTDAFFERKGNYATTKENSSAAAHAWESRIPVAMAMDIDNVCADVLEDFGYRKASEILKDRITKEIKKEGMKVAAYSQKSEDKGNPQTAKPPKKHDVPSMDRHESAQRKVPKAHDNKSQFQNIHIRLKP</sequence>
<keyword evidence="3" id="KW-1185">Reference proteome</keyword>
<dbReference type="RefSeq" id="XP_023932892.1">
    <property type="nucleotide sequence ID" value="XM_024077124.1"/>
</dbReference>
<protein>
    <submittedName>
        <fullName evidence="4">Carbohydrate sulfotransferase 3 isoform X2</fullName>
    </submittedName>
</protein>
<dbReference type="OrthoDB" id="5987729at2759"/>
<dbReference type="GO" id="GO:0006044">
    <property type="term" value="P:N-acetylglucosamine metabolic process"/>
    <property type="evidence" value="ECO:0007669"/>
    <property type="project" value="TreeGrafter"/>
</dbReference>
<dbReference type="Proteomes" id="UP000085678">
    <property type="component" value="Unplaced"/>
</dbReference>
<feature type="domain" description="Sulfotransferase" evidence="2">
    <location>
        <begin position="52"/>
        <end position="352"/>
    </location>
</feature>
<proteinExistence type="predicted"/>
<dbReference type="SUPFAM" id="SSF52540">
    <property type="entry name" value="P-loop containing nucleoside triphosphate hydrolases"/>
    <property type="match status" value="1"/>
</dbReference>
<feature type="region of interest" description="Disordered" evidence="1">
    <location>
        <begin position="374"/>
        <end position="431"/>
    </location>
</feature>